<evidence type="ECO:0000313" key="2">
    <source>
        <dbReference type="EMBL" id="QEG94917.1"/>
    </source>
</evidence>
<geneLocation type="plasmid" evidence="2">
    <name>pD72C</name>
</geneLocation>
<feature type="region of interest" description="Disordered" evidence="1">
    <location>
        <begin position="14"/>
        <end position="40"/>
    </location>
</feature>
<reference evidence="2" key="1">
    <citation type="journal article" date="2019" name="J. Antimicrob. Chemother.">
        <title>Emergence of a hybrid plasmid derived from IncN1-F33:A-:B- and mcr-1-bearing plasmids mediated by IS26.</title>
        <authorList>
            <person name="He D."/>
            <person name="Zhu Y."/>
            <person name="Li R."/>
            <person name="Pan Y."/>
            <person name="Liu J."/>
            <person name="Yuan L."/>
            <person name="Hu G."/>
        </authorList>
    </citation>
    <scope>NUCLEOTIDE SEQUENCE</scope>
    <source>
        <strain evidence="2">D72C</strain>
        <plasmid evidence="2">pD72C</plasmid>
    </source>
</reference>
<dbReference type="EMBL" id="MK419152">
    <property type="protein sequence ID" value="QEG94917.1"/>
    <property type="molecule type" value="Genomic_DNA"/>
</dbReference>
<keyword evidence="2" id="KW-0614">Plasmid</keyword>
<protein>
    <submittedName>
        <fullName evidence="2">Uncharacterized protein</fullName>
    </submittedName>
</protein>
<accession>A0A5B9SRT1</accession>
<name>A0A5B9SRT1_ECOLX</name>
<dbReference type="AlphaFoldDB" id="A0A5B9SRT1"/>
<gene>
    <name evidence="2" type="ORF">D72_00095</name>
</gene>
<evidence type="ECO:0000256" key="1">
    <source>
        <dbReference type="SAM" id="MobiDB-lite"/>
    </source>
</evidence>
<proteinExistence type="predicted"/>
<organism evidence="2">
    <name type="scientific">Escherichia coli</name>
    <dbReference type="NCBI Taxonomy" id="562"/>
    <lineage>
        <taxon>Bacteria</taxon>
        <taxon>Pseudomonadati</taxon>
        <taxon>Pseudomonadota</taxon>
        <taxon>Gammaproteobacteria</taxon>
        <taxon>Enterobacterales</taxon>
        <taxon>Enterobacteriaceae</taxon>
        <taxon>Escherichia</taxon>
    </lineage>
</organism>
<sequence>MVISVHSFLLVSPSTVDNQPKDTGRNPAPQSNKYVTFIEG</sequence>